<evidence type="ECO:0000256" key="1">
    <source>
        <dbReference type="SAM" id="Phobius"/>
    </source>
</evidence>
<keyword evidence="1" id="KW-0472">Membrane</keyword>
<dbReference type="Proteomes" id="UP001597534">
    <property type="component" value="Unassembled WGS sequence"/>
</dbReference>
<keyword evidence="1" id="KW-0812">Transmembrane</keyword>
<feature type="transmembrane region" description="Helical" evidence="1">
    <location>
        <begin position="7"/>
        <end position="26"/>
    </location>
</feature>
<protein>
    <submittedName>
        <fullName evidence="2">CCC motif membrane protein</fullName>
    </submittedName>
</protein>
<name>A0ABW5YLZ3_9FLAO</name>
<accession>A0ABW5YLZ3</accession>
<dbReference type="NCBIfam" id="NF040945">
    <property type="entry name" value="CCC_membrane"/>
    <property type="match status" value="1"/>
</dbReference>
<dbReference type="EMBL" id="JBHUPC010000013">
    <property type="protein sequence ID" value="MFD2892117.1"/>
    <property type="molecule type" value="Genomic_DNA"/>
</dbReference>
<keyword evidence="3" id="KW-1185">Reference proteome</keyword>
<evidence type="ECO:0000313" key="3">
    <source>
        <dbReference type="Proteomes" id="UP001597534"/>
    </source>
</evidence>
<feature type="transmembrane region" description="Helical" evidence="1">
    <location>
        <begin position="70"/>
        <end position="98"/>
    </location>
</feature>
<keyword evidence="1" id="KW-1133">Transmembrane helix</keyword>
<evidence type="ECO:0000313" key="2">
    <source>
        <dbReference type="EMBL" id="MFD2892117.1"/>
    </source>
</evidence>
<sequence>MNYKSKLSADPLALILGVIALTMLLMMFCCGFFYLVSLILSIVGLVAAIKSLKEYDSNREAYEAKSRENVYIGKILCLVSLVLNAIIGLVFLVVAFFVTKEVWSNDFKQIFKELEKNNKINTIDTISFDDYDDVYYEEFDTSENDSIEMSN</sequence>
<proteinExistence type="predicted"/>
<reference evidence="3" key="1">
    <citation type="journal article" date="2019" name="Int. J. Syst. Evol. Microbiol.">
        <title>The Global Catalogue of Microorganisms (GCM) 10K type strain sequencing project: providing services to taxonomists for standard genome sequencing and annotation.</title>
        <authorList>
            <consortium name="The Broad Institute Genomics Platform"/>
            <consortium name="The Broad Institute Genome Sequencing Center for Infectious Disease"/>
            <person name="Wu L."/>
            <person name="Ma J."/>
        </authorList>
    </citation>
    <scope>NUCLEOTIDE SEQUENCE [LARGE SCALE GENOMIC DNA]</scope>
    <source>
        <strain evidence="3">KCTC 22671</strain>
    </source>
</reference>
<dbReference type="RefSeq" id="WP_379811748.1">
    <property type="nucleotide sequence ID" value="NZ_JBHUPC010000013.1"/>
</dbReference>
<gene>
    <name evidence="2" type="ORF">ACFS5J_08855</name>
</gene>
<organism evidence="2 3">
    <name type="scientific">Flavobacterium chuncheonense</name>
    <dbReference type="NCBI Taxonomy" id="2026653"/>
    <lineage>
        <taxon>Bacteria</taxon>
        <taxon>Pseudomonadati</taxon>
        <taxon>Bacteroidota</taxon>
        <taxon>Flavobacteriia</taxon>
        <taxon>Flavobacteriales</taxon>
        <taxon>Flavobacteriaceae</taxon>
        <taxon>Flavobacterium</taxon>
    </lineage>
</organism>
<comment type="caution">
    <text evidence="2">The sequence shown here is derived from an EMBL/GenBank/DDBJ whole genome shotgun (WGS) entry which is preliminary data.</text>
</comment>